<proteinExistence type="predicted"/>
<dbReference type="Gene3D" id="2.120.10.30">
    <property type="entry name" value="TolB, C-terminal domain"/>
    <property type="match status" value="1"/>
</dbReference>
<evidence type="ECO:0000313" key="1">
    <source>
        <dbReference type="EMBL" id="PWK52016.1"/>
    </source>
</evidence>
<dbReference type="SUPFAM" id="SSF101898">
    <property type="entry name" value="NHL repeat"/>
    <property type="match status" value="1"/>
</dbReference>
<evidence type="ECO:0008006" key="3">
    <source>
        <dbReference type="Google" id="ProtNLM"/>
    </source>
</evidence>
<dbReference type="InterPro" id="IPR011042">
    <property type="entry name" value="6-blade_b-propeller_TolB-like"/>
</dbReference>
<dbReference type="NCBIfam" id="NF033206">
    <property type="entry name" value="ScyE_fam"/>
    <property type="match status" value="1"/>
</dbReference>
<dbReference type="Proteomes" id="UP000245697">
    <property type="component" value="Unassembled WGS sequence"/>
</dbReference>
<dbReference type="OrthoDB" id="928769at2"/>
<dbReference type="InterPro" id="IPR048031">
    <property type="entry name" value="ScyD/ScyE-like"/>
</dbReference>
<evidence type="ECO:0000313" key="2">
    <source>
        <dbReference type="Proteomes" id="UP000245697"/>
    </source>
</evidence>
<sequence length="297" mass="30622">MLTIRSYFAVFGLLIAGQADPVVPLPGRAPVEIVARGLDSPRGLAFGARGELYVAEAGRGGAACRAGTDRGWWCSGRSGAITVIEFGRQWRVVSGLPSEASPAGTGASGPSDVTIGADGEPLHTATSVPGLYRGANLLATVPAPVAVVDTVIVDARERALLRIAPRGRIQTIATFPAPAAPGSVTVGPDGAWFVGETFGHASVRPRPARIWRVEPGRAPRVWATGFTDVADLAWGPGNRLYVLESSGLTSIDAAGNRRLITAAGLNSPGGLAIRGGHAYVSTCSTCKDSGAVLRIRL</sequence>
<reference evidence="1 2" key="1">
    <citation type="submission" date="2018-05" db="EMBL/GenBank/DDBJ databases">
        <title>Genomic Encyclopedia of Archaeal and Bacterial Type Strains, Phase II (KMG-II): from individual species to whole genera.</title>
        <authorList>
            <person name="Goeker M."/>
        </authorList>
    </citation>
    <scope>NUCLEOTIDE SEQUENCE [LARGE SCALE GENOMIC DNA]</scope>
    <source>
        <strain evidence="1 2">DSM 45184</strain>
    </source>
</reference>
<name>A0A316FWK0_9ACTN</name>
<dbReference type="EMBL" id="QGGR01000001">
    <property type="protein sequence ID" value="PWK52016.1"/>
    <property type="molecule type" value="Genomic_DNA"/>
</dbReference>
<accession>A0A316FWK0</accession>
<gene>
    <name evidence="1" type="ORF">BC793_10125</name>
</gene>
<protein>
    <recommendedName>
        <fullName evidence="3">Sugar lactone lactonase YvrE</fullName>
    </recommendedName>
</protein>
<comment type="caution">
    <text evidence="1">The sequence shown here is derived from an EMBL/GenBank/DDBJ whole genome shotgun (WGS) entry which is preliminary data.</text>
</comment>
<keyword evidence="2" id="KW-1185">Reference proteome</keyword>
<dbReference type="AlphaFoldDB" id="A0A316FWK0"/>
<dbReference type="RefSeq" id="WP_109588470.1">
    <property type="nucleotide sequence ID" value="NZ_BONA01000022.1"/>
</dbReference>
<organism evidence="1 2">
    <name type="scientific">Actinoplanes xinjiangensis</name>
    <dbReference type="NCBI Taxonomy" id="512350"/>
    <lineage>
        <taxon>Bacteria</taxon>
        <taxon>Bacillati</taxon>
        <taxon>Actinomycetota</taxon>
        <taxon>Actinomycetes</taxon>
        <taxon>Micromonosporales</taxon>
        <taxon>Micromonosporaceae</taxon>
        <taxon>Actinoplanes</taxon>
    </lineage>
</organism>